<proteinExistence type="inferred from homology"/>
<comment type="subcellular location">
    <subcellularLocation>
        <location evidence="1">Membrane</location>
        <topology evidence="1">Lipid-anchor</topology>
    </subcellularLocation>
</comment>
<evidence type="ECO:0000256" key="2">
    <source>
        <dbReference type="ARBA" id="ARBA00007074"/>
    </source>
</evidence>
<dbReference type="SUPFAM" id="SSF54001">
    <property type="entry name" value="Cysteine proteinases"/>
    <property type="match status" value="1"/>
</dbReference>
<keyword evidence="7" id="KW-0472">Membrane</keyword>
<evidence type="ECO:0000256" key="6">
    <source>
        <dbReference type="ARBA" id="ARBA00022807"/>
    </source>
</evidence>
<evidence type="ECO:0000256" key="5">
    <source>
        <dbReference type="ARBA" id="ARBA00022801"/>
    </source>
</evidence>
<evidence type="ECO:0000256" key="3">
    <source>
        <dbReference type="ARBA" id="ARBA00022670"/>
    </source>
</evidence>
<dbReference type="Proteomes" id="UP000242642">
    <property type="component" value="Unassembled WGS sequence"/>
</dbReference>
<feature type="domain" description="NlpC/P60" evidence="11">
    <location>
        <begin position="90"/>
        <end position="211"/>
    </location>
</feature>
<comment type="similarity">
    <text evidence="2">Belongs to the peptidase C40 family.</text>
</comment>
<dbReference type="Pfam" id="PF00877">
    <property type="entry name" value="NLPC_P60"/>
    <property type="match status" value="1"/>
</dbReference>
<dbReference type="EMBL" id="FOHV01000004">
    <property type="protein sequence ID" value="SES85225.1"/>
    <property type="molecule type" value="Genomic_DNA"/>
</dbReference>
<keyword evidence="8" id="KW-0564">Palmitate</keyword>
<evidence type="ECO:0000256" key="1">
    <source>
        <dbReference type="ARBA" id="ARBA00004635"/>
    </source>
</evidence>
<evidence type="ECO:0000256" key="7">
    <source>
        <dbReference type="ARBA" id="ARBA00023136"/>
    </source>
</evidence>
<dbReference type="PROSITE" id="PS51935">
    <property type="entry name" value="NLPC_P60"/>
    <property type="match status" value="1"/>
</dbReference>
<gene>
    <name evidence="12" type="ORF">SAMN02583745_00699</name>
</gene>
<dbReference type="GO" id="GO:0016020">
    <property type="term" value="C:membrane"/>
    <property type="evidence" value="ECO:0007669"/>
    <property type="project" value="UniProtKB-SubCell"/>
</dbReference>
<dbReference type="AlphaFoldDB" id="A0A1H9ZV33"/>
<evidence type="ECO:0000313" key="13">
    <source>
        <dbReference type="Proteomes" id="UP000242642"/>
    </source>
</evidence>
<dbReference type="InterPro" id="IPR000064">
    <property type="entry name" value="NLP_P60_dom"/>
</dbReference>
<accession>A0A1H9ZV33</accession>
<keyword evidence="4" id="KW-0732">Signal</keyword>
<dbReference type="GO" id="GO:0006508">
    <property type="term" value="P:proteolysis"/>
    <property type="evidence" value="ECO:0007669"/>
    <property type="project" value="UniProtKB-KW"/>
</dbReference>
<name>A0A1H9ZV33_9GAMM</name>
<keyword evidence="13" id="KW-1185">Reference proteome</keyword>
<dbReference type="PANTHER" id="PTHR47360">
    <property type="entry name" value="MUREIN DD-ENDOPEPTIDASE MEPS/MUREIN LD-CARBOXYPEPTIDASE"/>
    <property type="match status" value="1"/>
</dbReference>
<dbReference type="InterPro" id="IPR038765">
    <property type="entry name" value="Papain-like_cys_pep_sf"/>
</dbReference>
<protein>
    <submittedName>
        <fullName evidence="12">NlpC/P60 family protein</fullName>
    </submittedName>
</protein>
<dbReference type="Gene3D" id="3.90.1720.10">
    <property type="entry name" value="endopeptidase domain like (from Nostoc punctiforme)"/>
    <property type="match status" value="1"/>
</dbReference>
<keyword evidence="6" id="KW-0788">Thiol protease</keyword>
<evidence type="ECO:0000256" key="4">
    <source>
        <dbReference type="ARBA" id="ARBA00022729"/>
    </source>
</evidence>
<dbReference type="PANTHER" id="PTHR47360:SF3">
    <property type="entry name" value="MUREIN DD-ENDOPEPTIDASE MEPS_MUREIN LD-CARBOXYPEPTIDASE"/>
    <property type="match status" value="1"/>
</dbReference>
<dbReference type="InterPro" id="IPR052062">
    <property type="entry name" value="Murein_DD/LD_carboxypeptidase"/>
</dbReference>
<dbReference type="NCBIfam" id="NF008096">
    <property type="entry name" value="PRK10838.1"/>
    <property type="match status" value="1"/>
</dbReference>
<dbReference type="STRING" id="1123402.SAMN02583745_00699"/>
<evidence type="ECO:0000259" key="11">
    <source>
        <dbReference type="PROSITE" id="PS51935"/>
    </source>
</evidence>
<organism evidence="12 13">
    <name type="scientific">Thorsellia anophelis DSM 18579</name>
    <dbReference type="NCBI Taxonomy" id="1123402"/>
    <lineage>
        <taxon>Bacteria</taxon>
        <taxon>Pseudomonadati</taxon>
        <taxon>Pseudomonadota</taxon>
        <taxon>Gammaproteobacteria</taxon>
        <taxon>Enterobacterales</taxon>
        <taxon>Thorselliaceae</taxon>
        <taxon>Thorsellia</taxon>
    </lineage>
</organism>
<evidence type="ECO:0000256" key="9">
    <source>
        <dbReference type="ARBA" id="ARBA00023288"/>
    </source>
</evidence>
<evidence type="ECO:0000256" key="8">
    <source>
        <dbReference type="ARBA" id="ARBA00023139"/>
    </source>
</evidence>
<keyword evidence="3" id="KW-0645">Protease</keyword>
<reference evidence="13" key="1">
    <citation type="submission" date="2016-10" db="EMBL/GenBank/DDBJ databases">
        <authorList>
            <person name="Varghese N."/>
            <person name="Submissions S."/>
        </authorList>
    </citation>
    <scope>NUCLEOTIDE SEQUENCE [LARGE SCALE GENOMIC DNA]</scope>
    <source>
        <strain evidence="13">DSM 18579</strain>
    </source>
</reference>
<feature type="region of interest" description="Disordered" evidence="10">
    <location>
        <begin position="220"/>
        <end position="251"/>
    </location>
</feature>
<evidence type="ECO:0000313" key="12">
    <source>
        <dbReference type="EMBL" id="SES85225.1"/>
    </source>
</evidence>
<keyword evidence="9" id="KW-0449">Lipoprotein</keyword>
<dbReference type="GO" id="GO:0008234">
    <property type="term" value="F:cysteine-type peptidase activity"/>
    <property type="evidence" value="ECO:0007669"/>
    <property type="project" value="UniProtKB-KW"/>
</dbReference>
<feature type="compositionally biased region" description="Basic and acidic residues" evidence="10">
    <location>
        <begin position="223"/>
        <end position="238"/>
    </location>
</feature>
<sequence length="251" mass="28066">MATLRSSTLSSEKNLSDTKSSKFNLIQSLKTRHVKKIYELHKSNICKMTSMLLISTLLVACNSKPTIDSQALAQSLKSSQAEFEKMVNSLDTREKIMNQYATWKGVRYRLGGSSKKGIDCSGFVQLTFKEQFGVTLPRSTREQQKIGEKIAKTALIHGDIVVFNAGSTGRHVGIYIGNDKFVHASTSIGVTISDMNDRYWKNRFNEARRVLKPTSIAALSSDKQNKKSVNENLFKESNSKQTTNKSKNKNS</sequence>
<evidence type="ECO:0000256" key="10">
    <source>
        <dbReference type="SAM" id="MobiDB-lite"/>
    </source>
</evidence>
<keyword evidence="5" id="KW-0378">Hydrolase</keyword>